<dbReference type="Proteomes" id="UP000202259">
    <property type="component" value="Chromosome"/>
</dbReference>
<reference evidence="1 2" key="1">
    <citation type="submission" date="2017-08" db="EMBL/GenBank/DDBJ databases">
        <title>Complete genome of Colwellia sp. NB097-1, a psychrophile bacterium ioslated from Bering Sea.</title>
        <authorList>
            <person name="Chen X."/>
        </authorList>
    </citation>
    <scope>NUCLEOTIDE SEQUENCE [LARGE SCALE GENOMIC DNA]</scope>
    <source>
        <strain evidence="1 2">NB097-1</strain>
    </source>
</reference>
<sequence length="96" mass="11123">MSRCMDAAERRCTGCTVCRVAWMQQSDDVQDVRYVAVHGCSRATMYRMYGMSRCMDAAEQRCTGCTVCRGAWMQQSDDVQDVRYVAVQWMQQAERR</sequence>
<organism evidence="1 2">
    <name type="scientific">Cognaticolwellia beringensis</name>
    <dbReference type="NCBI Taxonomy" id="1967665"/>
    <lineage>
        <taxon>Bacteria</taxon>
        <taxon>Pseudomonadati</taxon>
        <taxon>Pseudomonadota</taxon>
        <taxon>Gammaproteobacteria</taxon>
        <taxon>Alteromonadales</taxon>
        <taxon>Colwelliaceae</taxon>
        <taxon>Cognaticolwellia</taxon>
    </lineage>
</organism>
<name>A0A222GCD9_9GAMM</name>
<proteinExistence type="predicted"/>
<gene>
    <name evidence="1" type="ORF">B5D82_18070</name>
</gene>
<evidence type="ECO:0000313" key="2">
    <source>
        <dbReference type="Proteomes" id="UP000202259"/>
    </source>
</evidence>
<dbReference type="KEGG" id="cber:B5D82_18070"/>
<protein>
    <submittedName>
        <fullName evidence="1">Uncharacterized protein</fullName>
    </submittedName>
</protein>
<keyword evidence="2" id="KW-1185">Reference proteome</keyword>
<accession>A0A222GCD9</accession>
<dbReference type="EMBL" id="CP020465">
    <property type="protein sequence ID" value="ASP49510.1"/>
    <property type="molecule type" value="Genomic_DNA"/>
</dbReference>
<dbReference type="AlphaFoldDB" id="A0A222GCD9"/>
<evidence type="ECO:0000313" key="1">
    <source>
        <dbReference type="EMBL" id="ASP49510.1"/>
    </source>
</evidence>